<feature type="chain" id="PRO_5013208914" evidence="1">
    <location>
        <begin position="19"/>
        <end position="176"/>
    </location>
</feature>
<name>A0A1Y2E9X8_9PEZI</name>
<organism evidence="2 3">
    <name type="scientific">Pseudomassariella vexata</name>
    <dbReference type="NCBI Taxonomy" id="1141098"/>
    <lineage>
        <taxon>Eukaryota</taxon>
        <taxon>Fungi</taxon>
        <taxon>Dikarya</taxon>
        <taxon>Ascomycota</taxon>
        <taxon>Pezizomycotina</taxon>
        <taxon>Sordariomycetes</taxon>
        <taxon>Xylariomycetidae</taxon>
        <taxon>Amphisphaeriales</taxon>
        <taxon>Pseudomassariaceae</taxon>
        <taxon>Pseudomassariella</taxon>
    </lineage>
</organism>
<accession>A0A1Y2E9X8</accession>
<evidence type="ECO:0000313" key="3">
    <source>
        <dbReference type="Proteomes" id="UP000193689"/>
    </source>
</evidence>
<dbReference type="GeneID" id="63774249"/>
<proteinExistence type="predicted"/>
<comment type="caution">
    <text evidence="2">The sequence shown here is derived from an EMBL/GenBank/DDBJ whole genome shotgun (WGS) entry which is preliminary data.</text>
</comment>
<dbReference type="EMBL" id="MCFJ01000003">
    <property type="protein sequence ID" value="ORY68359.1"/>
    <property type="molecule type" value="Genomic_DNA"/>
</dbReference>
<sequence>MRFTAVIVAAVLPFDVMAAPAPDDKAIEFSQEGFDTDVPDVVPADYDSNAEVVNMMADCSEWTIRHLKRTCNRHDTSCCWDFAIDTGHHDKTHCSFTIEGHHASRTDISGVDCGPFTVSAGWSGQFGEDNGFYVLSVVDYEEKLIVWPGYTDEELGCNGKVVRPNKSYAPARIPGY</sequence>
<dbReference type="RefSeq" id="XP_040718646.1">
    <property type="nucleotide sequence ID" value="XM_040858037.1"/>
</dbReference>
<dbReference type="OrthoDB" id="5352317at2759"/>
<gene>
    <name evidence="2" type="ORF">BCR38DRAFT_406293</name>
</gene>
<protein>
    <submittedName>
        <fullName evidence="2">Small secreted protein</fullName>
    </submittedName>
</protein>
<dbReference type="InParanoid" id="A0A1Y2E9X8"/>
<feature type="signal peptide" evidence="1">
    <location>
        <begin position="1"/>
        <end position="18"/>
    </location>
</feature>
<dbReference type="AlphaFoldDB" id="A0A1Y2E9X8"/>
<dbReference type="Proteomes" id="UP000193689">
    <property type="component" value="Unassembled WGS sequence"/>
</dbReference>
<evidence type="ECO:0000313" key="2">
    <source>
        <dbReference type="EMBL" id="ORY68359.1"/>
    </source>
</evidence>
<keyword evidence="3" id="KW-1185">Reference proteome</keyword>
<evidence type="ECO:0000256" key="1">
    <source>
        <dbReference type="SAM" id="SignalP"/>
    </source>
</evidence>
<reference evidence="2 3" key="1">
    <citation type="submission" date="2016-07" db="EMBL/GenBank/DDBJ databases">
        <title>Pervasive Adenine N6-methylation of Active Genes in Fungi.</title>
        <authorList>
            <consortium name="DOE Joint Genome Institute"/>
            <person name="Mondo S.J."/>
            <person name="Dannebaum R.O."/>
            <person name="Kuo R.C."/>
            <person name="Labutti K."/>
            <person name="Haridas S."/>
            <person name="Kuo A."/>
            <person name="Salamov A."/>
            <person name="Ahrendt S.R."/>
            <person name="Lipzen A."/>
            <person name="Sullivan W."/>
            <person name="Andreopoulos W.B."/>
            <person name="Clum A."/>
            <person name="Lindquist E."/>
            <person name="Daum C."/>
            <person name="Ramamoorthy G.K."/>
            <person name="Gryganskyi A."/>
            <person name="Culley D."/>
            <person name="Magnuson J.K."/>
            <person name="James T.Y."/>
            <person name="O'Malley M.A."/>
            <person name="Stajich J.E."/>
            <person name="Spatafora J.W."/>
            <person name="Visel A."/>
            <person name="Grigoriev I.V."/>
        </authorList>
    </citation>
    <scope>NUCLEOTIDE SEQUENCE [LARGE SCALE GENOMIC DNA]</scope>
    <source>
        <strain evidence="2 3">CBS 129021</strain>
    </source>
</reference>
<keyword evidence="1" id="KW-0732">Signal</keyword>